<dbReference type="InterPro" id="IPR021109">
    <property type="entry name" value="Peptidase_aspartic_dom_sf"/>
</dbReference>
<keyword evidence="4 5" id="KW-0732">Signal</keyword>
<feature type="signal peptide" evidence="5">
    <location>
        <begin position="1"/>
        <end position="20"/>
    </location>
</feature>
<evidence type="ECO:0000313" key="7">
    <source>
        <dbReference type="EMBL" id="VFU41719.1"/>
    </source>
</evidence>
<name>A0A6N2LJX9_SALVM</name>
<dbReference type="InterPro" id="IPR032861">
    <property type="entry name" value="TAXi_N"/>
</dbReference>
<comment type="similarity">
    <text evidence="2">Belongs to the peptidase A1 family.</text>
</comment>
<dbReference type="Gene3D" id="2.40.70.10">
    <property type="entry name" value="Acid Proteases"/>
    <property type="match status" value="4"/>
</dbReference>
<dbReference type="PANTHER" id="PTHR47965">
    <property type="entry name" value="ASPARTYL PROTEASE-RELATED"/>
    <property type="match status" value="1"/>
</dbReference>
<evidence type="ECO:0000256" key="2">
    <source>
        <dbReference type="ARBA" id="ARBA00007447"/>
    </source>
</evidence>
<evidence type="ECO:0000256" key="4">
    <source>
        <dbReference type="ARBA" id="ARBA00022729"/>
    </source>
</evidence>
<reference evidence="7" key="1">
    <citation type="submission" date="2019-03" db="EMBL/GenBank/DDBJ databases">
        <authorList>
            <person name="Mank J."/>
            <person name="Almeida P."/>
        </authorList>
    </citation>
    <scope>NUCLEOTIDE SEQUENCE</scope>
    <source>
        <strain evidence="7">78183</strain>
    </source>
</reference>
<evidence type="ECO:0000259" key="6">
    <source>
        <dbReference type="PROSITE" id="PS51767"/>
    </source>
</evidence>
<dbReference type="PANTHER" id="PTHR47965:SF6">
    <property type="entry name" value="ASPARTIC PROTEINASE GIP1-RELATED"/>
    <property type="match status" value="1"/>
</dbReference>
<dbReference type="InterPro" id="IPR033121">
    <property type="entry name" value="PEPTIDASE_A1"/>
</dbReference>
<feature type="domain" description="Peptidase A1" evidence="6">
    <location>
        <begin position="39"/>
        <end position="389"/>
    </location>
</feature>
<comment type="subcellular location">
    <subcellularLocation>
        <location evidence="1">Secreted</location>
        <location evidence="1">Extracellular space</location>
    </subcellularLocation>
</comment>
<protein>
    <recommendedName>
        <fullName evidence="6">Peptidase A1 domain-containing protein</fullName>
    </recommendedName>
</protein>
<dbReference type="SUPFAM" id="SSF50630">
    <property type="entry name" value="Acid proteases"/>
    <property type="match status" value="1"/>
</dbReference>
<proteinExistence type="inferred from homology"/>
<dbReference type="InterPro" id="IPR032799">
    <property type="entry name" value="TAXi_C"/>
</dbReference>
<dbReference type="GO" id="GO:0005576">
    <property type="term" value="C:extracellular region"/>
    <property type="evidence" value="ECO:0007669"/>
    <property type="project" value="UniProtKB-SubCell"/>
</dbReference>
<evidence type="ECO:0000256" key="5">
    <source>
        <dbReference type="SAM" id="SignalP"/>
    </source>
</evidence>
<dbReference type="PROSITE" id="PS51767">
    <property type="entry name" value="PEPTIDASE_A1"/>
    <property type="match status" value="1"/>
</dbReference>
<dbReference type="GO" id="GO:0004190">
    <property type="term" value="F:aspartic-type endopeptidase activity"/>
    <property type="evidence" value="ECO:0007669"/>
    <property type="project" value="InterPro"/>
</dbReference>
<evidence type="ECO:0000256" key="1">
    <source>
        <dbReference type="ARBA" id="ARBA00004239"/>
    </source>
</evidence>
<dbReference type="Pfam" id="PF14543">
    <property type="entry name" value="TAXi_N"/>
    <property type="match status" value="1"/>
</dbReference>
<keyword evidence="3" id="KW-0964">Secreted</keyword>
<dbReference type="EMBL" id="CAADRP010001566">
    <property type="protein sequence ID" value="VFU41719.1"/>
    <property type="molecule type" value="Genomic_DNA"/>
</dbReference>
<dbReference type="AlphaFoldDB" id="A0A6N2LJX9"/>
<dbReference type="FunFam" id="2.40.70.10:FF:000041">
    <property type="entry name" value="Basic 7S globulin"/>
    <property type="match status" value="1"/>
</dbReference>
<dbReference type="InterPro" id="IPR001461">
    <property type="entry name" value="Aspartic_peptidase_A1"/>
</dbReference>
<sequence>MAKLAVPLLILLFFPSLISSQAALPLQTTIQKDRSTSQYVITAYLQTPLKLTKFLLDLGSTYTWVNCDDYTSSTYKHVPCNSSIASLLGHYACLNLCDGPPSPNCGNNSFLFLPDNPIKPIDYRKVNGLTCLLTLRLPTLKGLAKGVTGLAALGRSNISIPVQINKAFPSTPNCFAICLSGSISQPGVALFGSRGPYNFLPGIDLSKSLVYTPLLLNPLGKDSEPDKPLLSSEYHIGLTSIKVNGKMVALNKTLLAIDGEKGSGEPRSALLCHTEAASPAFNLTTTKPVKPFSVCYPASAVKNTQVGPAVPIIDLVLDRQDVVWKIFGSNSMVRITKKSVDLWCLGFLDAGVNQMLSYWVGAPSIVIGGYQLEDNMLQFDLQSKKLGFSSSILSKGTDCAKFKFPTKRV</sequence>
<organism evidence="7">
    <name type="scientific">Salix viminalis</name>
    <name type="common">Common osier</name>
    <name type="synonym">Basket willow</name>
    <dbReference type="NCBI Taxonomy" id="40686"/>
    <lineage>
        <taxon>Eukaryota</taxon>
        <taxon>Viridiplantae</taxon>
        <taxon>Streptophyta</taxon>
        <taxon>Embryophyta</taxon>
        <taxon>Tracheophyta</taxon>
        <taxon>Spermatophyta</taxon>
        <taxon>Magnoliopsida</taxon>
        <taxon>eudicotyledons</taxon>
        <taxon>Gunneridae</taxon>
        <taxon>Pentapetalae</taxon>
        <taxon>rosids</taxon>
        <taxon>fabids</taxon>
        <taxon>Malpighiales</taxon>
        <taxon>Salicaceae</taxon>
        <taxon>Saliceae</taxon>
        <taxon>Salix</taxon>
    </lineage>
</organism>
<accession>A0A6N2LJX9</accession>
<dbReference type="GO" id="GO:0006508">
    <property type="term" value="P:proteolysis"/>
    <property type="evidence" value="ECO:0007669"/>
    <property type="project" value="InterPro"/>
</dbReference>
<dbReference type="Pfam" id="PF14541">
    <property type="entry name" value="TAXi_C"/>
    <property type="match status" value="1"/>
</dbReference>
<feature type="chain" id="PRO_5026866072" description="Peptidase A1 domain-containing protein" evidence="5">
    <location>
        <begin position="21"/>
        <end position="409"/>
    </location>
</feature>
<gene>
    <name evidence="7" type="ORF">SVIM_LOCUS246239</name>
</gene>
<evidence type="ECO:0000256" key="3">
    <source>
        <dbReference type="ARBA" id="ARBA00022525"/>
    </source>
</evidence>